<accession>A0A2S5VSE3</accession>
<feature type="region of interest" description="Disordered" evidence="1">
    <location>
        <begin position="1"/>
        <end position="37"/>
    </location>
</feature>
<feature type="region of interest" description="Disordered" evidence="1">
    <location>
        <begin position="126"/>
        <end position="163"/>
    </location>
</feature>
<protein>
    <submittedName>
        <fullName evidence="2">DUF4913 domain-containing protein</fullName>
    </submittedName>
</protein>
<dbReference type="RefSeq" id="WP_104290698.1">
    <property type="nucleotide sequence ID" value="NZ_PSXY01000018.1"/>
</dbReference>
<gene>
    <name evidence="2" type="ORF">C5E16_11070</name>
</gene>
<dbReference type="InterPro" id="IPR032584">
    <property type="entry name" value="DUF4913"/>
</dbReference>
<dbReference type="Pfam" id="PF16259">
    <property type="entry name" value="DUF4913"/>
    <property type="match status" value="1"/>
</dbReference>
<comment type="caution">
    <text evidence="2">The sequence shown here is derived from an EMBL/GenBank/DDBJ whole genome shotgun (WGS) entry which is preliminary data.</text>
</comment>
<organism evidence="2 3">
    <name type="scientific">Clavibacter michiganensis</name>
    <dbReference type="NCBI Taxonomy" id="28447"/>
    <lineage>
        <taxon>Bacteria</taxon>
        <taxon>Bacillati</taxon>
        <taxon>Actinomycetota</taxon>
        <taxon>Actinomycetes</taxon>
        <taxon>Micrococcales</taxon>
        <taxon>Microbacteriaceae</taxon>
        <taxon>Clavibacter</taxon>
    </lineage>
</organism>
<evidence type="ECO:0000313" key="3">
    <source>
        <dbReference type="Proteomes" id="UP000239241"/>
    </source>
</evidence>
<name>A0A2S5VSE3_9MICO</name>
<dbReference type="AlphaFoldDB" id="A0A2S5VSE3"/>
<reference evidence="2 3" key="1">
    <citation type="submission" date="2018-02" db="EMBL/GenBank/DDBJ databases">
        <title>Bacteriophage NCPPB3778 and a type I-E CRISPR drive the evolution of the US Biological Select Agent, Rathayibacter toxicus.</title>
        <authorList>
            <person name="Davis E.W.II."/>
            <person name="Tabima J.F."/>
            <person name="Weisberg A.J."/>
            <person name="Lopes L.D."/>
            <person name="Wiseman M.S."/>
            <person name="Wiseman M.S."/>
            <person name="Pupko T."/>
            <person name="Belcher M.S."/>
            <person name="Sechler A.J."/>
            <person name="Tancos M.A."/>
            <person name="Schroeder B.K."/>
            <person name="Murray T.D."/>
            <person name="Luster D.G."/>
            <person name="Schneider W.L."/>
            <person name="Rogers E."/>
            <person name="Andreote F.D."/>
            <person name="Grunwald N.J."/>
            <person name="Putnam M.L."/>
            <person name="Chang J.H."/>
        </authorList>
    </citation>
    <scope>NUCLEOTIDE SEQUENCE [LARGE SCALE GENOMIC DNA]</scope>
    <source>
        <strain evidence="2 3">AY1B3</strain>
    </source>
</reference>
<evidence type="ECO:0000313" key="2">
    <source>
        <dbReference type="EMBL" id="PPF66653.1"/>
    </source>
</evidence>
<sequence length="163" mass="18833">MTAHDPLDDPDLDELHDVDEPDVDEDQEDVEEEEEAAPELVFASVDEWFRRYWRFSYRRRVSGKGTGTGRWSARWWENDEALQRLTALWRGWEAARQDPALGTSAWWINHADPHMSALLSLDGPFAGSQDENLPGEPLPYQRPPYGLFDPDRQPAGIYDDAEY</sequence>
<dbReference type="EMBL" id="PSXY01000018">
    <property type="protein sequence ID" value="PPF66653.1"/>
    <property type="molecule type" value="Genomic_DNA"/>
</dbReference>
<proteinExistence type="predicted"/>
<evidence type="ECO:0000256" key="1">
    <source>
        <dbReference type="SAM" id="MobiDB-lite"/>
    </source>
</evidence>
<feature type="compositionally biased region" description="Acidic residues" evidence="1">
    <location>
        <begin position="8"/>
        <end position="37"/>
    </location>
</feature>
<dbReference type="Proteomes" id="UP000239241">
    <property type="component" value="Unassembled WGS sequence"/>
</dbReference>